<dbReference type="PANTHER" id="PTHR46910">
    <property type="entry name" value="TRANSCRIPTION FACTOR PDR1"/>
    <property type="match status" value="1"/>
</dbReference>
<protein>
    <recommendedName>
        <fullName evidence="3">Xylanolytic transcriptional activator regulatory domain-containing protein</fullName>
    </recommendedName>
</protein>
<evidence type="ECO:0000313" key="4">
    <source>
        <dbReference type="EMBL" id="KAF2012938.1"/>
    </source>
</evidence>
<proteinExistence type="predicted"/>
<accession>A0A6A5XI71</accession>
<reference evidence="4" key="1">
    <citation type="journal article" date="2020" name="Stud. Mycol.">
        <title>101 Dothideomycetes genomes: a test case for predicting lifestyles and emergence of pathogens.</title>
        <authorList>
            <person name="Haridas S."/>
            <person name="Albert R."/>
            <person name="Binder M."/>
            <person name="Bloem J."/>
            <person name="Labutti K."/>
            <person name="Salamov A."/>
            <person name="Andreopoulos B."/>
            <person name="Baker S."/>
            <person name="Barry K."/>
            <person name="Bills G."/>
            <person name="Bluhm B."/>
            <person name="Cannon C."/>
            <person name="Castanera R."/>
            <person name="Culley D."/>
            <person name="Daum C."/>
            <person name="Ezra D."/>
            <person name="Gonzalez J."/>
            <person name="Henrissat B."/>
            <person name="Kuo A."/>
            <person name="Liang C."/>
            <person name="Lipzen A."/>
            <person name="Lutzoni F."/>
            <person name="Magnuson J."/>
            <person name="Mondo S."/>
            <person name="Nolan M."/>
            <person name="Ohm R."/>
            <person name="Pangilinan J."/>
            <person name="Park H.-J."/>
            <person name="Ramirez L."/>
            <person name="Alfaro M."/>
            <person name="Sun H."/>
            <person name="Tritt A."/>
            <person name="Yoshinaga Y."/>
            <person name="Zwiers L.-H."/>
            <person name="Turgeon B."/>
            <person name="Goodwin S."/>
            <person name="Spatafora J."/>
            <person name="Crous P."/>
            <person name="Grigoriev I."/>
        </authorList>
    </citation>
    <scope>NUCLEOTIDE SEQUENCE</scope>
    <source>
        <strain evidence="4">CBS 175.79</strain>
    </source>
</reference>
<feature type="region of interest" description="Disordered" evidence="2">
    <location>
        <begin position="570"/>
        <end position="631"/>
    </location>
</feature>
<dbReference type="GeneID" id="54289658"/>
<name>A0A6A5XI71_9PLEO</name>
<dbReference type="GO" id="GO:0003677">
    <property type="term" value="F:DNA binding"/>
    <property type="evidence" value="ECO:0007669"/>
    <property type="project" value="InterPro"/>
</dbReference>
<dbReference type="CDD" id="cd12148">
    <property type="entry name" value="fungal_TF_MHR"/>
    <property type="match status" value="1"/>
</dbReference>
<keyword evidence="1" id="KW-0539">Nucleus</keyword>
<feature type="region of interest" description="Disordered" evidence="2">
    <location>
        <begin position="339"/>
        <end position="364"/>
    </location>
</feature>
<feature type="region of interest" description="Disordered" evidence="2">
    <location>
        <begin position="290"/>
        <end position="327"/>
    </location>
</feature>
<gene>
    <name evidence="4" type="ORF">BU24DRAFT_465287</name>
</gene>
<dbReference type="RefSeq" id="XP_033381277.1">
    <property type="nucleotide sequence ID" value="XM_033532261.1"/>
</dbReference>
<dbReference type="Proteomes" id="UP000799778">
    <property type="component" value="Unassembled WGS sequence"/>
</dbReference>
<sequence>MINEIGTLRSLPNGESVFVGSSSGVFFINTVRRAFSHAAATTSRRRSVNDHSVLTPAALASPEECILGPESQGERLRSDRNVPDGLGDLPPHAVATDLVISYFRTWHPLLPFLHGPTCLQELESLYSRDGESQTRRPRSQTLAITLQCLFNLAKLDRPDLPSLGNSHIRSDEQLLSSLGPIALRRDLASIQALLAAQLYFVATMSLQAASTTGGLILRSVYKSGLHRCPFRYSTLDASDRDIRKRVFWSVYTLDRYISQSLGYPLGIQDSDIDVCLPGAVELHEPVMPEKGIEEGTSPQDSILHLPANHPQRQHASEDSETESPGIRTRESIGQAHEGERTFNPSAQNAPNESDAASQRRKQHQSVQANFVRYSGLVGRMLETFHKSIHVRSANRQNILLLKADIDAWGNDMPLRTNFQPANADSESIGHEVFFQVARQQLILLVNRPSLSLEPSSAEFRHAIQICIGASRSIIQLLEGHFSSLKILFWPGFMSAVWMSGLVLVFACQLKLHGMSNGISDISASLRIIETMTQRWKIAQNCHDALSMLLENIQQPLAPISLLDSHTDSRVDQNFDSHRSQHSRSSMRGEKRGWQGDSYDQSDRRETSRRRVSFENGPAVSLPRGPLPGRASARHSLDGFASASMLNNQEYYSGTTAAAPSTGTNHMQGQYYPGQSADMPPPLQDRHFMQQQQQTQMCEFPMVNETRGNDLNVPPTVAPNFEFTTSYDVFDGAAWGSLLELVEPHE</sequence>
<feature type="region of interest" description="Disordered" evidence="2">
    <location>
        <begin position="655"/>
        <end position="678"/>
    </location>
</feature>
<dbReference type="OrthoDB" id="3266505at2759"/>
<dbReference type="InterPro" id="IPR050987">
    <property type="entry name" value="AtrR-like"/>
</dbReference>
<evidence type="ECO:0000256" key="2">
    <source>
        <dbReference type="SAM" id="MobiDB-lite"/>
    </source>
</evidence>
<dbReference type="GO" id="GO:0003700">
    <property type="term" value="F:DNA-binding transcription factor activity"/>
    <property type="evidence" value="ECO:0007669"/>
    <property type="project" value="InterPro"/>
</dbReference>
<evidence type="ECO:0000313" key="5">
    <source>
        <dbReference type="Proteomes" id="UP000799778"/>
    </source>
</evidence>
<dbReference type="GO" id="GO:0008270">
    <property type="term" value="F:zinc ion binding"/>
    <property type="evidence" value="ECO:0007669"/>
    <property type="project" value="InterPro"/>
</dbReference>
<evidence type="ECO:0000259" key="3">
    <source>
        <dbReference type="SMART" id="SM00906"/>
    </source>
</evidence>
<organism evidence="4 5">
    <name type="scientific">Aaosphaeria arxii CBS 175.79</name>
    <dbReference type="NCBI Taxonomy" id="1450172"/>
    <lineage>
        <taxon>Eukaryota</taxon>
        <taxon>Fungi</taxon>
        <taxon>Dikarya</taxon>
        <taxon>Ascomycota</taxon>
        <taxon>Pezizomycotina</taxon>
        <taxon>Dothideomycetes</taxon>
        <taxon>Pleosporomycetidae</taxon>
        <taxon>Pleosporales</taxon>
        <taxon>Pleosporales incertae sedis</taxon>
        <taxon>Aaosphaeria</taxon>
    </lineage>
</organism>
<keyword evidence="5" id="KW-1185">Reference proteome</keyword>
<dbReference type="SMART" id="SM00906">
    <property type="entry name" value="Fungal_trans"/>
    <property type="match status" value="1"/>
</dbReference>
<dbReference type="InterPro" id="IPR007219">
    <property type="entry name" value="XnlR_reg_dom"/>
</dbReference>
<dbReference type="Pfam" id="PF04082">
    <property type="entry name" value="Fungal_trans"/>
    <property type="match status" value="1"/>
</dbReference>
<dbReference type="GO" id="GO:0006351">
    <property type="term" value="P:DNA-templated transcription"/>
    <property type="evidence" value="ECO:0007669"/>
    <property type="project" value="InterPro"/>
</dbReference>
<evidence type="ECO:0000256" key="1">
    <source>
        <dbReference type="ARBA" id="ARBA00023242"/>
    </source>
</evidence>
<dbReference type="PANTHER" id="PTHR46910:SF9">
    <property type="entry name" value="MISCELLANEOUS ZN(II)2CYS6 TRANSCRIPTION FACTOR (EUROFUNG)"/>
    <property type="match status" value="1"/>
</dbReference>
<dbReference type="EMBL" id="ML978072">
    <property type="protein sequence ID" value="KAF2012938.1"/>
    <property type="molecule type" value="Genomic_DNA"/>
</dbReference>
<feature type="compositionally biased region" description="Polar residues" evidence="2">
    <location>
        <begin position="342"/>
        <end position="356"/>
    </location>
</feature>
<feature type="domain" description="Xylanolytic transcriptional activator regulatory" evidence="3">
    <location>
        <begin position="209"/>
        <end position="283"/>
    </location>
</feature>
<dbReference type="AlphaFoldDB" id="A0A6A5XI71"/>